<dbReference type="Proteomes" id="UP001595812">
    <property type="component" value="Unassembled WGS sequence"/>
</dbReference>
<organism evidence="2 3">
    <name type="scientific">Winogradskyella maritima</name>
    <dbReference type="NCBI Taxonomy" id="1517766"/>
    <lineage>
        <taxon>Bacteria</taxon>
        <taxon>Pseudomonadati</taxon>
        <taxon>Bacteroidota</taxon>
        <taxon>Flavobacteriia</taxon>
        <taxon>Flavobacteriales</taxon>
        <taxon>Flavobacteriaceae</taxon>
        <taxon>Winogradskyella</taxon>
    </lineage>
</organism>
<dbReference type="PRINTS" id="PR00081">
    <property type="entry name" value="GDHRDH"/>
</dbReference>
<dbReference type="RefSeq" id="WP_386098341.1">
    <property type="nucleotide sequence ID" value="NZ_JBHSAT010000004.1"/>
</dbReference>
<dbReference type="InterPro" id="IPR036291">
    <property type="entry name" value="NAD(P)-bd_dom_sf"/>
</dbReference>
<proteinExistence type="inferred from homology"/>
<keyword evidence="3" id="KW-1185">Reference proteome</keyword>
<evidence type="ECO:0000313" key="2">
    <source>
        <dbReference type="EMBL" id="MFC3876951.1"/>
    </source>
</evidence>
<comment type="similarity">
    <text evidence="1">Belongs to the short-chain dehydrogenases/reductases (SDR) family.</text>
</comment>
<dbReference type="EMBL" id="JBHSAT010000004">
    <property type="protein sequence ID" value="MFC3876951.1"/>
    <property type="molecule type" value="Genomic_DNA"/>
</dbReference>
<dbReference type="PANTHER" id="PTHR42879:SF6">
    <property type="entry name" value="NADPH-DEPENDENT REDUCTASE BACG"/>
    <property type="match status" value="1"/>
</dbReference>
<evidence type="ECO:0000313" key="3">
    <source>
        <dbReference type="Proteomes" id="UP001595812"/>
    </source>
</evidence>
<name>A0ABV8AJM6_9FLAO</name>
<dbReference type="SUPFAM" id="SSF51735">
    <property type="entry name" value="NAD(P)-binding Rossmann-fold domains"/>
    <property type="match status" value="1"/>
</dbReference>
<reference evidence="3" key="1">
    <citation type="journal article" date="2019" name="Int. J. Syst. Evol. Microbiol.">
        <title>The Global Catalogue of Microorganisms (GCM) 10K type strain sequencing project: providing services to taxonomists for standard genome sequencing and annotation.</title>
        <authorList>
            <consortium name="The Broad Institute Genomics Platform"/>
            <consortium name="The Broad Institute Genome Sequencing Center for Infectious Disease"/>
            <person name="Wu L."/>
            <person name="Ma J."/>
        </authorList>
    </citation>
    <scope>NUCLEOTIDE SEQUENCE [LARGE SCALE GENOMIC DNA]</scope>
    <source>
        <strain evidence="3">CECT 8979</strain>
    </source>
</reference>
<comment type="caution">
    <text evidence="2">The sequence shown here is derived from an EMBL/GenBank/DDBJ whole genome shotgun (WGS) entry which is preliminary data.</text>
</comment>
<dbReference type="PANTHER" id="PTHR42879">
    <property type="entry name" value="3-OXOACYL-(ACYL-CARRIER-PROTEIN) REDUCTASE"/>
    <property type="match status" value="1"/>
</dbReference>
<dbReference type="Gene3D" id="3.40.50.720">
    <property type="entry name" value="NAD(P)-binding Rossmann-like Domain"/>
    <property type="match status" value="1"/>
</dbReference>
<dbReference type="CDD" id="cd05344">
    <property type="entry name" value="BKR_like_SDR_like"/>
    <property type="match status" value="1"/>
</dbReference>
<protein>
    <submittedName>
        <fullName evidence="2">SDR family oxidoreductase</fullName>
    </submittedName>
</protein>
<dbReference type="InterPro" id="IPR050259">
    <property type="entry name" value="SDR"/>
</dbReference>
<accession>A0ABV8AJM6</accession>
<dbReference type="Pfam" id="PF13561">
    <property type="entry name" value="adh_short_C2"/>
    <property type="match status" value="1"/>
</dbReference>
<sequence length="260" mass="27983">MNLELNNKNALVCGSTQGIGKATALALAEEGVNVTLIARNEDKLKAVLAELPSHRNHNYIVADFSNPDELKSKVSKFIEENNGFHILVNNTGGPKGGPIFDAVLDEFENAFTQHLKCNHVLVQTLAPFMKSEHYGRIINVISTSVKQPLDGLGVSNTIRGAVANWSKTMANELGQFGITVNNVLPGATSTERLSQIIRNKSQKSGTSVEDATKAMQNAVPAKRFARPEETADAITFLASARASYINGINLPVDGGRTKSL</sequence>
<dbReference type="InterPro" id="IPR002347">
    <property type="entry name" value="SDR_fam"/>
</dbReference>
<evidence type="ECO:0000256" key="1">
    <source>
        <dbReference type="ARBA" id="ARBA00006484"/>
    </source>
</evidence>
<gene>
    <name evidence="2" type="ORF">ACFOSX_06865</name>
</gene>